<organism evidence="2 3">
    <name type="scientific">Morchella conica CCBAS932</name>
    <dbReference type="NCBI Taxonomy" id="1392247"/>
    <lineage>
        <taxon>Eukaryota</taxon>
        <taxon>Fungi</taxon>
        <taxon>Dikarya</taxon>
        <taxon>Ascomycota</taxon>
        <taxon>Pezizomycotina</taxon>
        <taxon>Pezizomycetes</taxon>
        <taxon>Pezizales</taxon>
        <taxon>Morchellaceae</taxon>
        <taxon>Morchella</taxon>
    </lineage>
</organism>
<proteinExistence type="predicted"/>
<reference evidence="2 3" key="1">
    <citation type="journal article" date="2018" name="Nat. Ecol. Evol.">
        <title>Pezizomycetes genomes reveal the molecular basis of ectomycorrhizal truffle lifestyle.</title>
        <authorList>
            <person name="Murat C."/>
            <person name="Payen T."/>
            <person name="Noel B."/>
            <person name="Kuo A."/>
            <person name="Morin E."/>
            <person name="Chen J."/>
            <person name="Kohler A."/>
            <person name="Krizsan K."/>
            <person name="Balestrini R."/>
            <person name="Da Silva C."/>
            <person name="Montanini B."/>
            <person name="Hainaut M."/>
            <person name="Levati E."/>
            <person name="Barry K.W."/>
            <person name="Belfiori B."/>
            <person name="Cichocki N."/>
            <person name="Clum A."/>
            <person name="Dockter R.B."/>
            <person name="Fauchery L."/>
            <person name="Guy J."/>
            <person name="Iotti M."/>
            <person name="Le Tacon F."/>
            <person name="Lindquist E.A."/>
            <person name="Lipzen A."/>
            <person name="Malagnac F."/>
            <person name="Mello A."/>
            <person name="Molinier V."/>
            <person name="Miyauchi S."/>
            <person name="Poulain J."/>
            <person name="Riccioni C."/>
            <person name="Rubini A."/>
            <person name="Sitrit Y."/>
            <person name="Splivallo R."/>
            <person name="Traeger S."/>
            <person name="Wang M."/>
            <person name="Zifcakova L."/>
            <person name="Wipf D."/>
            <person name="Zambonelli A."/>
            <person name="Paolocci F."/>
            <person name="Nowrousian M."/>
            <person name="Ottonello S."/>
            <person name="Baldrian P."/>
            <person name="Spatafora J.W."/>
            <person name="Henrissat B."/>
            <person name="Nagy L.G."/>
            <person name="Aury J.M."/>
            <person name="Wincker P."/>
            <person name="Grigoriev I.V."/>
            <person name="Bonfante P."/>
            <person name="Martin F.M."/>
        </authorList>
    </citation>
    <scope>NUCLEOTIDE SEQUENCE [LARGE SCALE GENOMIC DNA]</scope>
    <source>
        <strain evidence="2 3">CCBAS932</strain>
    </source>
</reference>
<sequence>MFKLLPLLLLAVLLLSFTGFTAAIRDITPPIEGNTICETSSGSPLTFELRELIRTGPGFEVLCVQKKPNDANGRPGCTWCGGLAGGNLKISICGVKGSLFNFNEVKQMLKKLVDECTKSYGIFRIRKTGGMWRDKGGKFTVLAHL</sequence>
<evidence type="ECO:0008006" key="4">
    <source>
        <dbReference type="Google" id="ProtNLM"/>
    </source>
</evidence>
<dbReference type="AlphaFoldDB" id="A0A3N4KIV6"/>
<evidence type="ECO:0000313" key="2">
    <source>
        <dbReference type="EMBL" id="RPB09279.1"/>
    </source>
</evidence>
<protein>
    <recommendedName>
        <fullName evidence="4">Ecp2 effector protein domain-containing protein</fullName>
    </recommendedName>
</protein>
<feature type="signal peptide" evidence="1">
    <location>
        <begin position="1"/>
        <end position="23"/>
    </location>
</feature>
<dbReference type="Proteomes" id="UP000277580">
    <property type="component" value="Unassembled WGS sequence"/>
</dbReference>
<keyword evidence="1" id="KW-0732">Signal</keyword>
<dbReference type="OrthoDB" id="5341613at2759"/>
<dbReference type="InParanoid" id="A0A3N4KIV6"/>
<accession>A0A3N4KIV6</accession>
<feature type="chain" id="PRO_5018069069" description="Ecp2 effector protein domain-containing protein" evidence="1">
    <location>
        <begin position="24"/>
        <end position="145"/>
    </location>
</feature>
<keyword evidence="3" id="KW-1185">Reference proteome</keyword>
<evidence type="ECO:0000313" key="3">
    <source>
        <dbReference type="Proteomes" id="UP000277580"/>
    </source>
</evidence>
<name>A0A3N4KIV6_9PEZI</name>
<evidence type="ECO:0000256" key="1">
    <source>
        <dbReference type="SAM" id="SignalP"/>
    </source>
</evidence>
<gene>
    <name evidence="2" type="ORF">P167DRAFT_577393</name>
</gene>
<dbReference type="EMBL" id="ML119153">
    <property type="protein sequence ID" value="RPB09279.1"/>
    <property type="molecule type" value="Genomic_DNA"/>
</dbReference>